<dbReference type="AlphaFoldDB" id="A0A6G8IHD3"/>
<gene>
    <name evidence="1" type="ORF">G9Q37_10810</name>
</gene>
<evidence type="ECO:0000313" key="1">
    <source>
        <dbReference type="EMBL" id="QIM52602.1"/>
    </source>
</evidence>
<protein>
    <submittedName>
        <fullName evidence="1">Uncharacterized protein</fullName>
    </submittedName>
</protein>
<keyword evidence="2" id="KW-1185">Reference proteome</keyword>
<name>A0A6G8IHD3_9BURK</name>
<sequence length="115" mass="12775">MTLEYWKYDAGTDAVAPLVIPAALGRARTFDLDATLQVRVLAQAGEPWFELSVEVDGQRWWARRVPAQNPGDTDGLDYHCRLTVEADADCRVRAKANGQGVRVLSLVLEARETAY</sequence>
<dbReference type="EMBL" id="CP049989">
    <property type="protein sequence ID" value="QIM52602.1"/>
    <property type="molecule type" value="Genomic_DNA"/>
</dbReference>
<organism evidence="1 2">
    <name type="scientific">Hydrogenophaga crocea</name>
    <dbReference type="NCBI Taxonomy" id="2716225"/>
    <lineage>
        <taxon>Bacteria</taxon>
        <taxon>Pseudomonadati</taxon>
        <taxon>Pseudomonadota</taxon>
        <taxon>Betaproteobacteria</taxon>
        <taxon>Burkholderiales</taxon>
        <taxon>Comamonadaceae</taxon>
        <taxon>Hydrogenophaga</taxon>
    </lineage>
</organism>
<reference evidence="1 2" key="1">
    <citation type="submission" date="2020-03" db="EMBL/GenBank/DDBJ databases">
        <title>Hydrogenophaga sp. nov. isolated from cyanobacterial mat.</title>
        <authorList>
            <person name="Thorat V."/>
            <person name="Kirdat K."/>
            <person name="Tiwarekar B."/>
            <person name="Costa E.D."/>
            <person name="Yadav A."/>
        </authorList>
    </citation>
    <scope>NUCLEOTIDE SEQUENCE [LARGE SCALE GENOMIC DNA]</scope>
    <source>
        <strain evidence="1 2">BA0156</strain>
    </source>
</reference>
<dbReference type="Proteomes" id="UP000503162">
    <property type="component" value="Chromosome"/>
</dbReference>
<dbReference type="RefSeq" id="WP_166227204.1">
    <property type="nucleotide sequence ID" value="NZ_CP049989.1"/>
</dbReference>
<proteinExistence type="predicted"/>
<accession>A0A6G8IHD3</accession>
<dbReference type="KEGG" id="hcz:G9Q37_10810"/>
<evidence type="ECO:0000313" key="2">
    <source>
        <dbReference type="Proteomes" id="UP000503162"/>
    </source>
</evidence>